<evidence type="ECO:0000256" key="3">
    <source>
        <dbReference type="ARBA" id="ARBA00022448"/>
    </source>
</evidence>
<keyword evidence="6 11" id="KW-0798">TonB box</keyword>
<dbReference type="InterPro" id="IPR039426">
    <property type="entry name" value="TonB-dep_rcpt-like"/>
</dbReference>
<evidence type="ECO:0000256" key="9">
    <source>
        <dbReference type="ARBA" id="ARBA00023237"/>
    </source>
</evidence>
<keyword evidence="7 10" id="KW-0472">Membrane</keyword>
<dbReference type="InterPro" id="IPR010105">
    <property type="entry name" value="TonB_sidphr_rcpt"/>
</dbReference>
<feature type="domain" description="TonB-dependent receptor plug" evidence="14">
    <location>
        <begin position="91"/>
        <end position="190"/>
    </location>
</feature>
<dbReference type="Gene3D" id="2.170.130.10">
    <property type="entry name" value="TonB-dependent receptor, plug domain"/>
    <property type="match status" value="1"/>
</dbReference>
<keyword evidence="12" id="KW-0732">Signal</keyword>
<accession>A0A8B2NV80</accession>
<evidence type="ECO:0000256" key="6">
    <source>
        <dbReference type="ARBA" id="ARBA00023077"/>
    </source>
</evidence>
<dbReference type="InterPro" id="IPR036942">
    <property type="entry name" value="Beta-barrel_TonB_sf"/>
</dbReference>
<evidence type="ECO:0000256" key="1">
    <source>
        <dbReference type="ARBA" id="ARBA00004571"/>
    </source>
</evidence>
<gene>
    <name evidence="15" type="ORF">DLJ53_01655</name>
</gene>
<evidence type="ECO:0000256" key="8">
    <source>
        <dbReference type="ARBA" id="ARBA00023170"/>
    </source>
</evidence>
<dbReference type="PANTHER" id="PTHR32552:SF74">
    <property type="entry name" value="HYDROXAMATE SIDEROPHORE RECEPTOR FHUE"/>
    <property type="match status" value="1"/>
</dbReference>
<dbReference type="NCBIfam" id="TIGR01783">
    <property type="entry name" value="TonB-siderophor"/>
    <property type="match status" value="1"/>
</dbReference>
<evidence type="ECO:0000256" key="12">
    <source>
        <dbReference type="SAM" id="SignalP"/>
    </source>
</evidence>
<evidence type="ECO:0000259" key="14">
    <source>
        <dbReference type="Pfam" id="PF07715"/>
    </source>
</evidence>
<evidence type="ECO:0000256" key="5">
    <source>
        <dbReference type="ARBA" id="ARBA00022692"/>
    </source>
</evidence>
<dbReference type="GO" id="GO:0015344">
    <property type="term" value="F:siderophore uptake transmembrane transporter activity"/>
    <property type="evidence" value="ECO:0007669"/>
    <property type="project" value="TreeGrafter"/>
</dbReference>
<feature type="chain" id="PRO_5032441911" description="TonB-dependent siderophore receptor" evidence="12">
    <location>
        <begin position="42"/>
        <end position="728"/>
    </location>
</feature>
<evidence type="ECO:0000256" key="7">
    <source>
        <dbReference type="ARBA" id="ARBA00023136"/>
    </source>
</evidence>
<protein>
    <recommendedName>
        <fullName evidence="17">TonB-dependent siderophore receptor</fullName>
    </recommendedName>
</protein>
<feature type="signal peptide" evidence="12">
    <location>
        <begin position="1"/>
        <end position="41"/>
    </location>
</feature>
<evidence type="ECO:0008006" key="17">
    <source>
        <dbReference type="Google" id="ProtNLM"/>
    </source>
</evidence>
<evidence type="ECO:0000256" key="11">
    <source>
        <dbReference type="RuleBase" id="RU003357"/>
    </source>
</evidence>
<dbReference type="GO" id="GO:0009279">
    <property type="term" value="C:cell outer membrane"/>
    <property type="evidence" value="ECO:0007669"/>
    <property type="project" value="UniProtKB-SubCell"/>
</dbReference>
<reference evidence="15 16" key="1">
    <citation type="submission" date="2018-05" db="EMBL/GenBank/DDBJ databases">
        <title>Acuticoccus sediminis sp. nov., isolated from deep-sea sediment of Indian Ocean.</title>
        <authorList>
            <person name="Liu X."/>
            <person name="Lai Q."/>
            <person name="Du Y."/>
            <person name="Sun F."/>
            <person name="Zhang X."/>
            <person name="Wang S."/>
            <person name="Shao Z."/>
        </authorList>
    </citation>
    <scope>NUCLEOTIDE SEQUENCE [LARGE SCALE GENOMIC DNA]</scope>
    <source>
        <strain evidence="15 16">PTG4-2</strain>
    </source>
</reference>
<keyword evidence="8" id="KW-0675">Receptor</keyword>
<comment type="similarity">
    <text evidence="2 10 11">Belongs to the TonB-dependent receptor family.</text>
</comment>
<comment type="subcellular location">
    <subcellularLocation>
        <location evidence="1 10">Cell outer membrane</location>
        <topology evidence="1 10">Multi-pass membrane protein</topology>
    </subcellularLocation>
</comment>
<dbReference type="CDD" id="cd01347">
    <property type="entry name" value="ligand_gated_channel"/>
    <property type="match status" value="1"/>
</dbReference>
<dbReference type="SUPFAM" id="SSF56935">
    <property type="entry name" value="Porins"/>
    <property type="match status" value="1"/>
</dbReference>
<dbReference type="AlphaFoldDB" id="A0A8B2NV80"/>
<dbReference type="GO" id="GO:0038023">
    <property type="term" value="F:signaling receptor activity"/>
    <property type="evidence" value="ECO:0007669"/>
    <property type="project" value="InterPro"/>
</dbReference>
<dbReference type="Pfam" id="PF00593">
    <property type="entry name" value="TonB_dep_Rec_b-barrel"/>
    <property type="match status" value="1"/>
</dbReference>
<keyword evidence="16" id="KW-1185">Reference proteome</keyword>
<dbReference type="InterPro" id="IPR000531">
    <property type="entry name" value="Beta-barrel_TonB"/>
</dbReference>
<dbReference type="GO" id="GO:0015891">
    <property type="term" value="P:siderophore transport"/>
    <property type="evidence" value="ECO:0007669"/>
    <property type="project" value="InterPro"/>
</dbReference>
<dbReference type="Proteomes" id="UP000249590">
    <property type="component" value="Unassembled WGS sequence"/>
</dbReference>
<evidence type="ECO:0000259" key="13">
    <source>
        <dbReference type="Pfam" id="PF00593"/>
    </source>
</evidence>
<dbReference type="PANTHER" id="PTHR32552">
    <property type="entry name" value="FERRICHROME IRON RECEPTOR-RELATED"/>
    <property type="match status" value="1"/>
</dbReference>
<dbReference type="PROSITE" id="PS52016">
    <property type="entry name" value="TONB_DEPENDENT_REC_3"/>
    <property type="match status" value="1"/>
</dbReference>
<sequence length="728" mass="79054">MEWGMKTNPCHDRPGVRPMRVAVLSALLSGTALGLPAAAWAQSTVEGPSIVLDPITVDGQAAASDSGSGTVASTGYDPRGMSFGGLLNQPVREIPQTVTVLTEERLNDQNITVLDDAVAVTPGLRAFRNDPGRSSLFSRGFEFDSYFVDGLWSPLSSIAGSNPDLAPFSAVEFLKGPSALYAGAGNPGGIVNLVRKRGLEEYRVEGRAGYGSWDHWRGMIDAGGPLNAAKTVRARAVLAGESSDGFVDDNEWDGGVGYAAVDVDLTDNTTLSIGAWHQRRSYAPSNALPTYPDGELLDVSRDTFLGADWNEFDTQQTSVIGELEHRFEDGSGHMRLSARYTDQQGDGFYAYTSGPADPVTGDVSMTSAAIDVYDKALHVDAHIDKAFEVMGLEQNILVGTDLKYLNERFYRGSGASALPNNNIYNPDPDFARPDIAWRSRTDTTSTEVGAYGQVRIKPWEPLTLIAGVRASGYDADVKNLLTDTKTHIGEAHASPYVGAVYDVTDNISLYASYTTTFQPQTELDAGGDPLGPREAEQYEVGIKTQWLDDKLGASLSAYHLKDRNRAIANPDLPGTYTASGAIEVNGIEASVNGSPLPGWDIFAAYTYQDMQYVEDSADLSYRYYLPQHQFNLWTKYTVHQGPLDGAHVAGGVNVTGPFHNIYNGVRIEEDGYVTVDGQVGYTFRERFSATLTVTNIFNEKYYERIGTTGTFNFYGQPRAIWGELSATF</sequence>
<keyword evidence="9 10" id="KW-0998">Cell outer membrane</keyword>
<keyword evidence="5 10" id="KW-0812">Transmembrane</keyword>
<evidence type="ECO:0000256" key="2">
    <source>
        <dbReference type="ARBA" id="ARBA00009810"/>
    </source>
</evidence>
<keyword evidence="4 10" id="KW-1134">Transmembrane beta strand</keyword>
<dbReference type="EMBL" id="QHHQ01000001">
    <property type="protein sequence ID" value="RAI03253.1"/>
    <property type="molecule type" value="Genomic_DNA"/>
</dbReference>
<proteinExistence type="inferred from homology"/>
<evidence type="ECO:0000256" key="10">
    <source>
        <dbReference type="PROSITE-ProRule" id="PRU01360"/>
    </source>
</evidence>
<feature type="domain" description="TonB-dependent receptor-like beta-barrel" evidence="13">
    <location>
        <begin position="264"/>
        <end position="696"/>
    </location>
</feature>
<dbReference type="InterPro" id="IPR037066">
    <property type="entry name" value="Plug_dom_sf"/>
</dbReference>
<name>A0A8B2NV80_9HYPH</name>
<organism evidence="15 16">
    <name type="scientific">Acuticoccus sediminis</name>
    <dbReference type="NCBI Taxonomy" id="2184697"/>
    <lineage>
        <taxon>Bacteria</taxon>
        <taxon>Pseudomonadati</taxon>
        <taxon>Pseudomonadota</taxon>
        <taxon>Alphaproteobacteria</taxon>
        <taxon>Hyphomicrobiales</taxon>
        <taxon>Amorphaceae</taxon>
        <taxon>Acuticoccus</taxon>
    </lineage>
</organism>
<evidence type="ECO:0000313" key="15">
    <source>
        <dbReference type="EMBL" id="RAI03253.1"/>
    </source>
</evidence>
<dbReference type="Pfam" id="PF07715">
    <property type="entry name" value="Plug"/>
    <property type="match status" value="1"/>
</dbReference>
<dbReference type="Gene3D" id="2.40.170.20">
    <property type="entry name" value="TonB-dependent receptor, beta-barrel domain"/>
    <property type="match status" value="1"/>
</dbReference>
<evidence type="ECO:0000313" key="16">
    <source>
        <dbReference type="Proteomes" id="UP000249590"/>
    </source>
</evidence>
<dbReference type="InterPro" id="IPR012910">
    <property type="entry name" value="Plug_dom"/>
</dbReference>
<keyword evidence="3 10" id="KW-0813">Transport</keyword>
<evidence type="ECO:0000256" key="4">
    <source>
        <dbReference type="ARBA" id="ARBA00022452"/>
    </source>
</evidence>
<comment type="caution">
    <text evidence="15">The sequence shown here is derived from an EMBL/GenBank/DDBJ whole genome shotgun (WGS) entry which is preliminary data.</text>
</comment>